<evidence type="ECO:0000313" key="3">
    <source>
        <dbReference type="Proteomes" id="UP000265618"/>
    </source>
</evidence>
<organism evidence="2 3">
    <name type="scientific">Kipferlia bialata</name>
    <dbReference type="NCBI Taxonomy" id="797122"/>
    <lineage>
        <taxon>Eukaryota</taxon>
        <taxon>Metamonada</taxon>
        <taxon>Carpediemonas-like organisms</taxon>
        <taxon>Kipferlia</taxon>
    </lineage>
</organism>
<dbReference type="AlphaFoldDB" id="A0A9K3DET2"/>
<dbReference type="EMBL" id="BDIP01010376">
    <property type="protein sequence ID" value="GIQ92723.1"/>
    <property type="molecule type" value="Genomic_DNA"/>
</dbReference>
<comment type="caution">
    <text evidence="2">The sequence shown here is derived from an EMBL/GenBank/DDBJ whole genome shotgun (WGS) entry which is preliminary data.</text>
</comment>
<evidence type="ECO:0000256" key="1">
    <source>
        <dbReference type="SAM" id="MobiDB-lite"/>
    </source>
</evidence>
<accession>A0A9K3DET2</accession>
<feature type="compositionally biased region" description="Polar residues" evidence="1">
    <location>
        <begin position="35"/>
        <end position="50"/>
    </location>
</feature>
<keyword evidence="3" id="KW-1185">Reference proteome</keyword>
<sequence>MTPVSTDTQSPLRKRAARVQPKSQLATDRDRATYTPPTTTSQEQSDTLSETDGMRRSVGCNPALGAEGVDSVALTTERHSRNMIAMTTDPTSETDTHESSDEDTEDSAAGGDVLMDG</sequence>
<gene>
    <name evidence="2" type="ORF">KIPB_016658</name>
</gene>
<protein>
    <submittedName>
        <fullName evidence="2">Uncharacterized protein</fullName>
    </submittedName>
</protein>
<feature type="non-terminal residue" evidence="2">
    <location>
        <position position="117"/>
    </location>
</feature>
<evidence type="ECO:0000313" key="2">
    <source>
        <dbReference type="EMBL" id="GIQ92723.1"/>
    </source>
</evidence>
<name>A0A9K3DET2_9EUKA</name>
<reference evidence="2 3" key="1">
    <citation type="journal article" date="2018" name="PLoS ONE">
        <title>The draft genome of Kipferlia bialata reveals reductive genome evolution in fornicate parasites.</title>
        <authorList>
            <person name="Tanifuji G."/>
            <person name="Takabayashi S."/>
            <person name="Kume K."/>
            <person name="Takagi M."/>
            <person name="Nakayama T."/>
            <person name="Kamikawa R."/>
            <person name="Inagaki Y."/>
            <person name="Hashimoto T."/>
        </authorList>
    </citation>
    <scope>NUCLEOTIDE SEQUENCE [LARGE SCALE GENOMIC DNA]</scope>
    <source>
        <strain evidence="2">NY0173</strain>
    </source>
</reference>
<proteinExistence type="predicted"/>
<feature type="region of interest" description="Disordered" evidence="1">
    <location>
        <begin position="1"/>
        <end position="117"/>
    </location>
</feature>
<dbReference type="Proteomes" id="UP000265618">
    <property type="component" value="Unassembled WGS sequence"/>
</dbReference>
<feature type="compositionally biased region" description="Polar residues" evidence="1">
    <location>
        <begin position="1"/>
        <end position="11"/>
    </location>
</feature>